<accession>A0A7J6RZN0</accession>
<dbReference type="EMBL" id="JABANM010018643">
    <property type="protein sequence ID" value="KAF4725765.1"/>
    <property type="molecule type" value="Genomic_DNA"/>
</dbReference>
<gene>
    <name evidence="1" type="ORF">FOZ62_030615</name>
</gene>
<reference evidence="1 2" key="1">
    <citation type="submission" date="2020-04" db="EMBL/GenBank/DDBJ databases">
        <title>Perkinsus olseni comparative genomics.</title>
        <authorList>
            <person name="Bogema D.R."/>
        </authorList>
    </citation>
    <scope>NUCLEOTIDE SEQUENCE [LARGE SCALE GENOMIC DNA]</scope>
    <source>
        <strain evidence="1">ATCC PRA-205</strain>
    </source>
</reference>
<evidence type="ECO:0000313" key="1">
    <source>
        <dbReference type="EMBL" id="KAF4725765.1"/>
    </source>
</evidence>
<organism evidence="1 2">
    <name type="scientific">Perkinsus olseni</name>
    <name type="common">Perkinsus atlanticus</name>
    <dbReference type="NCBI Taxonomy" id="32597"/>
    <lineage>
        <taxon>Eukaryota</taxon>
        <taxon>Sar</taxon>
        <taxon>Alveolata</taxon>
        <taxon>Perkinsozoa</taxon>
        <taxon>Perkinsea</taxon>
        <taxon>Perkinsida</taxon>
        <taxon>Perkinsidae</taxon>
        <taxon>Perkinsus</taxon>
    </lineage>
</organism>
<proteinExistence type="predicted"/>
<dbReference type="AlphaFoldDB" id="A0A7J6RZN0"/>
<feature type="non-terminal residue" evidence="1">
    <location>
        <position position="1"/>
    </location>
</feature>
<protein>
    <submittedName>
        <fullName evidence="1">Uncharacterized protein</fullName>
    </submittedName>
</protein>
<dbReference type="Proteomes" id="UP000574390">
    <property type="component" value="Unassembled WGS sequence"/>
</dbReference>
<comment type="caution">
    <text evidence="1">The sequence shown here is derived from an EMBL/GenBank/DDBJ whole genome shotgun (WGS) entry which is preliminary data.</text>
</comment>
<sequence length="246" mass="27487">TILVTKYLQSLESVTEVYERAMDAFGDRVAMRTEVARRLRDLRFRGFQYVDDFTHRITIITNMRMAVYSSGFSESRYLVTSFLAKLPSDTLEGVVNGILRDVPKEGAPIWEDYVQLHSTAPAPRLTPSVDLCESIRSACIKLRRSLIICNQNHQRIGFVKCRITKELSVVDPPLLKVLRKIFSSLGARKVRAHVHKRGHRFGFAVLNNGAEAARLIQNGVPASSDGANQGLQIRTFVPGGTRGGCL</sequence>
<name>A0A7J6RZN0_PEROL</name>
<evidence type="ECO:0000313" key="2">
    <source>
        <dbReference type="Proteomes" id="UP000574390"/>
    </source>
</evidence>